<dbReference type="PANTHER" id="PTHR11552:SF115">
    <property type="entry name" value="DEHYDROGENASE XPTC-RELATED"/>
    <property type="match status" value="1"/>
</dbReference>
<organism evidence="4 5">
    <name type="scientific">Didymella heteroderae</name>
    <dbReference type="NCBI Taxonomy" id="1769908"/>
    <lineage>
        <taxon>Eukaryota</taxon>
        <taxon>Fungi</taxon>
        <taxon>Dikarya</taxon>
        <taxon>Ascomycota</taxon>
        <taxon>Pezizomycotina</taxon>
        <taxon>Dothideomycetes</taxon>
        <taxon>Pleosporomycetidae</taxon>
        <taxon>Pleosporales</taxon>
        <taxon>Pleosporineae</taxon>
        <taxon>Didymellaceae</taxon>
        <taxon>Didymella</taxon>
    </lineage>
</organism>
<feature type="chain" id="PRO_5040228629" description="Glucose-methanol-choline oxidoreductase N-terminal domain-containing protein" evidence="2">
    <location>
        <begin position="23"/>
        <end position="392"/>
    </location>
</feature>
<dbReference type="InterPro" id="IPR000172">
    <property type="entry name" value="GMC_OxRdtase_N"/>
</dbReference>
<dbReference type="OrthoDB" id="269227at2759"/>
<dbReference type="InterPro" id="IPR012132">
    <property type="entry name" value="GMC_OxRdtase"/>
</dbReference>
<feature type="domain" description="Glucose-methanol-choline oxidoreductase N-terminal" evidence="3">
    <location>
        <begin position="208"/>
        <end position="273"/>
    </location>
</feature>
<comment type="caution">
    <text evidence="4">The sequence shown here is derived from an EMBL/GenBank/DDBJ whole genome shotgun (WGS) entry which is preliminary data.</text>
</comment>
<name>A0A9P5C4G9_9PLEO</name>
<dbReference type="PANTHER" id="PTHR11552">
    <property type="entry name" value="GLUCOSE-METHANOL-CHOLINE GMC OXIDOREDUCTASE"/>
    <property type="match status" value="1"/>
</dbReference>
<keyword evidence="5" id="KW-1185">Reference proteome</keyword>
<evidence type="ECO:0000256" key="2">
    <source>
        <dbReference type="SAM" id="SignalP"/>
    </source>
</evidence>
<evidence type="ECO:0000259" key="3">
    <source>
        <dbReference type="Pfam" id="PF00732"/>
    </source>
</evidence>
<dbReference type="Proteomes" id="UP000758155">
    <property type="component" value="Unassembled WGS sequence"/>
</dbReference>
<sequence>MALAMHSMVVLAAFGATGLVDAVQTYDYIIVGGGATGFVVAKRLTEDYNKTVLIIENGALDNGTRSSIPGNSEGLSPAAMYDIYSAPGLNLGNKSFLVTVCNVVGGGPYVNGMQWDRGSDADYNAWTEVGNEGWDWKGLEPYLAKSTRFDPPSEETTREFGITYDEKAYGNGPLNVSIPDYQFPDMKAIFHSWDNVTFDNSSADVLTATGVKYMPRGSQQQMQAVARKEVILAAGGVFTPHLLMYSGIGPRDVLEAAGISVKRDLAAVGSNFQGYIASYMNFTLQNLAPESLEALNANATFNQTSYEEYVQYKTGPYSTGKSNVLVFMALQHFDPAINGTVSKIRTQNVSELLPERYSKNEALLTGYIKQRDIMVEHYFASDAAVGEITMQF</sequence>
<evidence type="ECO:0000313" key="4">
    <source>
        <dbReference type="EMBL" id="KAF3043720.1"/>
    </source>
</evidence>
<accession>A0A9P5C4G9</accession>
<dbReference type="GO" id="GO:0050660">
    <property type="term" value="F:flavin adenine dinucleotide binding"/>
    <property type="evidence" value="ECO:0007669"/>
    <property type="project" value="InterPro"/>
</dbReference>
<dbReference type="GO" id="GO:0044550">
    <property type="term" value="P:secondary metabolite biosynthetic process"/>
    <property type="evidence" value="ECO:0007669"/>
    <property type="project" value="TreeGrafter"/>
</dbReference>
<dbReference type="GO" id="GO:0016614">
    <property type="term" value="F:oxidoreductase activity, acting on CH-OH group of donors"/>
    <property type="evidence" value="ECO:0007669"/>
    <property type="project" value="InterPro"/>
</dbReference>
<keyword evidence="2" id="KW-0732">Signal</keyword>
<gene>
    <name evidence="4" type="ORF">E8E12_008495</name>
</gene>
<dbReference type="InterPro" id="IPR036188">
    <property type="entry name" value="FAD/NAD-bd_sf"/>
</dbReference>
<evidence type="ECO:0000313" key="5">
    <source>
        <dbReference type="Proteomes" id="UP000758155"/>
    </source>
</evidence>
<reference evidence="4" key="1">
    <citation type="submission" date="2019-04" db="EMBL/GenBank/DDBJ databases">
        <title>Sequencing of skin fungus with MAO and IRED activity.</title>
        <authorList>
            <person name="Marsaioli A.J."/>
            <person name="Bonatto J.M.C."/>
            <person name="Reis Junior O."/>
        </authorList>
    </citation>
    <scope>NUCLEOTIDE SEQUENCE</scope>
    <source>
        <strain evidence="4">28M1</strain>
    </source>
</reference>
<dbReference type="AlphaFoldDB" id="A0A9P5C4G9"/>
<protein>
    <recommendedName>
        <fullName evidence="3">Glucose-methanol-choline oxidoreductase N-terminal domain-containing protein</fullName>
    </recommendedName>
</protein>
<dbReference type="Gene3D" id="3.50.50.60">
    <property type="entry name" value="FAD/NAD(P)-binding domain"/>
    <property type="match status" value="1"/>
</dbReference>
<evidence type="ECO:0000256" key="1">
    <source>
        <dbReference type="ARBA" id="ARBA00010790"/>
    </source>
</evidence>
<comment type="similarity">
    <text evidence="1">Belongs to the GMC oxidoreductase family.</text>
</comment>
<feature type="domain" description="Glucose-methanol-choline oxidoreductase N-terminal" evidence="3">
    <location>
        <begin position="26"/>
        <end position="182"/>
    </location>
</feature>
<proteinExistence type="inferred from homology"/>
<feature type="signal peptide" evidence="2">
    <location>
        <begin position="1"/>
        <end position="22"/>
    </location>
</feature>
<dbReference type="EMBL" id="SWKV01000011">
    <property type="protein sequence ID" value="KAF3043720.1"/>
    <property type="molecule type" value="Genomic_DNA"/>
</dbReference>
<dbReference type="SUPFAM" id="SSF51905">
    <property type="entry name" value="FAD/NAD(P)-binding domain"/>
    <property type="match status" value="1"/>
</dbReference>
<dbReference type="Pfam" id="PF00732">
    <property type="entry name" value="GMC_oxred_N"/>
    <property type="match status" value="2"/>
</dbReference>